<comment type="similarity">
    <text evidence="3 11">Belongs to the CDP-alcohol phosphatidyltransferase class-II family.</text>
</comment>
<dbReference type="Pfam" id="PF00614">
    <property type="entry name" value="PLDc"/>
    <property type="match status" value="1"/>
</dbReference>
<dbReference type="PANTHER" id="PTHR12586:SF1">
    <property type="entry name" value="CDP-DIACYLGLYCEROL--GLYCEROL-3-PHOSPHATE 3-PHOSPHATIDYLTRANSFERASE, MITOCHONDRIAL"/>
    <property type="match status" value="1"/>
</dbReference>
<evidence type="ECO:0000259" key="12">
    <source>
        <dbReference type="PROSITE" id="PS50035"/>
    </source>
</evidence>
<comment type="function">
    <text evidence="1 11">Functions in the biosynthesis of the anionic phospholipids phosphatidylglycerol and cardiolipin.</text>
</comment>
<dbReference type="InterPro" id="IPR016270">
    <property type="entry name" value="PGS1"/>
</dbReference>
<protein>
    <recommendedName>
        <fullName evidence="11">CDP-diacylglycerol--glycerol-3-phosphate 3-phosphatidyltransferase</fullName>
        <ecNumber evidence="11">2.7.8.5</ecNumber>
    </recommendedName>
</protein>
<evidence type="ECO:0000313" key="14">
    <source>
        <dbReference type="WBParaSite" id="PSAMB.scaffold2361size23633.g17450.t1"/>
    </source>
</evidence>
<dbReference type="Gene3D" id="3.30.870.10">
    <property type="entry name" value="Endonuclease Chain A"/>
    <property type="match status" value="2"/>
</dbReference>
<dbReference type="CDD" id="cd09135">
    <property type="entry name" value="PLDc_PGS1_euk_1"/>
    <property type="match status" value="1"/>
</dbReference>
<dbReference type="SMART" id="SM00155">
    <property type="entry name" value="PLDc"/>
    <property type="match status" value="2"/>
</dbReference>
<sequence length="464" mass="52904">MAVLDWLGEYSPRISVPSSNIQVLNYPNDFYSMIKKLMWTSHKRITLAALYVEQGELEEELVSTLRNTLATADERFQVRILLDALRGSRGGEKSSTALLQDLVDEYSGNDRFQVHLYHTPDLRGMLKKVLPERFDESIGVQHMKLYIFDDTLLISGANLSESYFTNRQDRYIVINDCPLLADFYANIVDAVARSCFTLEKGGKIVLHEQCHVHPYLGDHDAYCKMIRERVNGVVDTFKENLSDTPNTDSETVIYPLVQMAPIGIDIEDRVLHRFFASNFDDMPNASVYLATGYFNLTSDYSSVIVNRGSYNLTVVSASPLANDFYACDGFTGDVPALYTHSSRKFYDQIAKKGRSDNISLYEYAREGWTFHAKGLWWDSDPADPDAICATFVGSSNYGYRSAYRDLEAQVVIVTRNAKLREQLTLERGKLFQHASEVTLATFQRVDHHVACWIRVIYKCIRSFF</sequence>
<dbReference type="SUPFAM" id="SSF56024">
    <property type="entry name" value="Phospholipase D/nuclease"/>
    <property type="match status" value="2"/>
</dbReference>
<dbReference type="CDD" id="cd09137">
    <property type="entry name" value="PLDc_PGS1_euk_2"/>
    <property type="match status" value="1"/>
</dbReference>
<evidence type="ECO:0000256" key="4">
    <source>
        <dbReference type="ARBA" id="ARBA00022516"/>
    </source>
</evidence>
<dbReference type="PROSITE" id="PS50035">
    <property type="entry name" value="PLD"/>
    <property type="match status" value="1"/>
</dbReference>
<dbReference type="Proteomes" id="UP000887566">
    <property type="component" value="Unplaced"/>
</dbReference>
<reference evidence="14" key="1">
    <citation type="submission" date="2022-11" db="UniProtKB">
        <authorList>
            <consortium name="WormBaseParasite"/>
        </authorList>
    </citation>
    <scope>IDENTIFICATION</scope>
</reference>
<evidence type="ECO:0000256" key="8">
    <source>
        <dbReference type="ARBA" id="ARBA00023209"/>
    </source>
</evidence>
<name>A0A914VQJ2_9BILA</name>
<comment type="catalytic activity">
    <reaction evidence="10 11">
        <text>a CDP-1,2-diacyl-sn-glycerol + sn-glycerol 3-phosphate = a 1,2-diacyl-sn-glycero-3-phospho-(1'-sn-glycero-3'-phosphate) + CMP + H(+)</text>
        <dbReference type="Rhea" id="RHEA:12593"/>
        <dbReference type="ChEBI" id="CHEBI:15378"/>
        <dbReference type="ChEBI" id="CHEBI:57597"/>
        <dbReference type="ChEBI" id="CHEBI:58332"/>
        <dbReference type="ChEBI" id="CHEBI:60110"/>
        <dbReference type="ChEBI" id="CHEBI:60377"/>
        <dbReference type="EC" id="2.7.8.5"/>
    </reaction>
</comment>
<comment type="pathway">
    <text evidence="2 11">Phospholipid metabolism; phosphatidylglycerol biosynthesis; phosphatidylglycerol from CDP-diacylglycerol: step 1/2.</text>
</comment>
<evidence type="ECO:0000256" key="5">
    <source>
        <dbReference type="ARBA" id="ARBA00022679"/>
    </source>
</evidence>
<evidence type="ECO:0000313" key="13">
    <source>
        <dbReference type="Proteomes" id="UP000887566"/>
    </source>
</evidence>
<evidence type="ECO:0000256" key="7">
    <source>
        <dbReference type="ARBA" id="ARBA00023098"/>
    </source>
</evidence>
<dbReference type="WBParaSite" id="PSAMB.scaffold2361size23633.g17450.t1">
    <property type="protein sequence ID" value="PSAMB.scaffold2361size23633.g17450.t1"/>
    <property type="gene ID" value="PSAMB.scaffold2361size23633.g17450"/>
</dbReference>
<evidence type="ECO:0000256" key="11">
    <source>
        <dbReference type="RuleBase" id="RU365024"/>
    </source>
</evidence>
<keyword evidence="11" id="KW-0067">ATP-binding</keyword>
<keyword evidence="8 11" id="KW-0594">Phospholipid biosynthesis</keyword>
<comment type="subcellular location">
    <subcellularLocation>
        <location evidence="11">Mitochondrion</location>
    </subcellularLocation>
</comment>
<keyword evidence="6" id="KW-0677">Repeat</keyword>
<accession>A0A914VQJ2</accession>
<keyword evidence="5 11" id="KW-0808">Transferase</keyword>
<evidence type="ECO:0000256" key="3">
    <source>
        <dbReference type="ARBA" id="ARBA00010682"/>
    </source>
</evidence>
<dbReference type="GO" id="GO:0005739">
    <property type="term" value="C:mitochondrion"/>
    <property type="evidence" value="ECO:0007669"/>
    <property type="project" value="UniProtKB-SubCell"/>
</dbReference>
<dbReference type="InterPro" id="IPR001736">
    <property type="entry name" value="PLipase_D/transphosphatidylase"/>
</dbReference>
<evidence type="ECO:0000256" key="6">
    <source>
        <dbReference type="ARBA" id="ARBA00022737"/>
    </source>
</evidence>
<keyword evidence="11" id="KW-0547">Nucleotide-binding</keyword>
<dbReference type="EC" id="2.7.8.5" evidence="11"/>
<keyword evidence="9 11" id="KW-1208">Phospholipid metabolism</keyword>
<evidence type="ECO:0000256" key="9">
    <source>
        <dbReference type="ARBA" id="ARBA00023264"/>
    </source>
</evidence>
<evidence type="ECO:0000256" key="10">
    <source>
        <dbReference type="ARBA" id="ARBA00048586"/>
    </source>
</evidence>
<dbReference type="PIRSF" id="PIRSF000850">
    <property type="entry name" value="Phospholipase_D_PSS"/>
    <property type="match status" value="1"/>
</dbReference>
<feature type="domain" description="PLD phosphodiesterase" evidence="12">
    <location>
        <begin position="137"/>
        <end position="163"/>
    </location>
</feature>
<keyword evidence="11" id="KW-0496">Mitochondrion</keyword>
<dbReference type="PANTHER" id="PTHR12586">
    <property type="entry name" value="CDP-DIACYLGLYCEROL--SERINE O-PHOSPHATIDYLTRANSFERASE"/>
    <property type="match status" value="1"/>
</dbReference>
<dbReference type="AlphaFoldDB" id="A0A914VQJ2"/>
<keyword evidence="13" id="KW-1185">Reference proteome</keyword>
<evidence type="ECO:0000256" key="1">
    <source>
        <dbReference type="ARBA" id="ARBA00003537"/>
    </source>
</evidence>
<keyword evidence="7 11" id="KW-0443">Lipid metabolism</keyword>
<dbReference type="GO" id="GO:0032049">
    <property type="term" value="P:cardiolipin biosynthetic process"/>
    <property type="evidence" value="ECO:0007669"/>
    <property type="project" value="InterPro"/>
</dbReference>
<keyword evidence="4 11" id="KW-0444">Lipid biosynthesis</keyword>
<dbReference type="GO" id="GO:0005524">
    <property type="term" value="F:ATP binding"/>
    <property type="evidence" value="ECO:0007669"/>
    <property type="project" value="UniProtKB-KW"/>
</dbReference>
<evidence type="ECO:0000256" key="2">
    <source>
        <dbReference type="ARBA" id="ARBA00005042"/>
    </source>
</evidence>
<proteinExistence type="inferred from homology"/>
<dbReference type="GO" id="GO:0008444">
    <property type="term" value="F:CDP-diacylglycerol-glycerol-3-phosphate 3-phosphatidyltransferase activity"/>
    <property type="evidence" value="ECO:0007669"/>
    <property type="project" value="UniProtKB-EC"/>
</dbReference>
<organism evidence="13 14">
    <name type="scientific">Plectus sambesii</name>
    <dbReference type="NCBI Taxonomy" id="2011161"/>
    <lineage>
        <taxon>Eukaryota</taxon>
        <taxon>Metazoa</taxon>
        <taxon>Ecdysozoa</taxon>
        <taxon>Nematoda</taxon>
        <taxon>Chromadorea</taxon>
        <taxon>Plectida</taxon>
        <taxon>Plectina</taxon>
        <taxon>Plectoidea</taxon>
        <taxon>Plectidae</taxon>
        <taxon>Plectus</taxon>
    </lineage>
</organism>